<dbReference type="Gene3D" id="3.40.50.360">
    <property type="match status" value="1"/>
</dbReference>
<dbReference type="PANTHER" id="PTHR39201:SF1">
    <property type="entry name" value="FLAVODOXIN-LIKE DOMAIN-CONTAINING PROTEIN"/>
    <property type="match status" value="1"/>
</dbReference>
<dbReference type="PROSITE" id="PS50902">
    <property type="entry name" value="FLAVODOXIN_LIKE"/>
    <property type="match status" value="1"/>
</dbReference>
<gene>
    <name evidence="2" type="ordered locus">TREAZ_2974</name>
</gene>
<dbReference type="InterPro" id="IPR029039">
    <property type="entry name" value="Flavoprotein-like_sf"/>
</dbReference>
<proteinExistence type="predicted"/>
<reference evidence="2 3" key="2">
    <citation type="journal article" date="2011" name="ISME J.">
        <title>RNA-seq reveals cooperative metabolic interactions between two termite-gut spirochete species in co-culture.</title>
        <authorList>
            <person name="Rosenthal A.Z."/>
            <person name="Matson E.G."/>
            <person name="Eldar A."/>
            <person name="Leadbetter J.R."/>
        </authorList>
    </citation>
    <scope>NUCLEOTIDE SEQUENCE [LARGE SCALE GENOMIC DNA]</scope>
    <source>
        <strain evidence="3">ATCC BAA-888 / DSM 13862 / ZAS-9</strain>
    </source>
</reference>
<dbReference type="STRING" id="545695.TREAZ_2974"/>
<dbReference type="PANTHER" id="PTHR39201">
    <property type="entry name" value="EXPORTED PROTEIN-RELATED"/>
    <property type="match status" value="1"/>
</dbReference>
<dbReference type="InParanoid" id="F5YBP7"/>
<dbReference type="HOGENOM" id="CLU_068890_1_2_12"/>
<evidence type="ECO:0000313" key="3">
    <source>
        <dbReference type="Proteomes" id="UP000009222"/>
    </source>
</evidence>
<sequence>MKTAVIYYSFEGNSTAVASLLAERFKADIFPVELKDAKKRKGFAKYAWGGSMVFMHRTPPVKPLAINIDAYDLIILGCPVWAASPAPPLVSFLKGTKITGKKVALYCCHAGGKGGAMEKLKALIPGNTIAGEIDFHNPGSIDKNTLSAQLDEWIKTIKL</sequence>
<name>F5YBP7_LEAAZ</name>
<protein>
    <submittedName>
        <fullName evidence="2">Flavodoxin</fullName>
    </submittedName>
</protein>
<dbReference type="SUPFAM" id="SSF52218">
    <property type="entry name" value="Flavoproteins"/>
    <property type="match status" value="1"/>
</dbReference>
<organism evidence="2 3">
    <name type="scientific">Leadbettera azotonutricia (strain ATCC BAA-888 / DSM 13862 / ZAS-9)</name>
    <name type="common">Treponema azotonutricium</name>
    <dbReference type="NCBI Taxonomy" id="545695"/>
    <lineage>
        <taxon>Bacteria</taxon>
        <taxon>Pseudomonadati</taxon>
        <taxon>Spirochaetota</taxon>
        <taxon>Spirochaetia</taxon>
        <taxon>Spirochaetales</taxon>
        <taxon>Breznakiellaceae</taxon>
        <taxon>Leadbettera</taxon>
    </lineage>
</organism>
<dbReference type="KEGG" id="taz:TREAZ_2974"/>
<dbReference type="RefSeq" id="WP_015712575.1">
    <property type="nucleotide sequence ID" value="NC_015577.1"/>
</dbReference>
<reference evidence="3" key="1">
    <citation type="submission" date="2009-12" db="EMBL/GenBank/DDBJ databases">
        <title>Complete sequence of Treponema azotonutricium strain ZAS-9.</title>
        <authorList>
            <person name="Tetu S.G."/>
            <person name="Matson E."/>
            <person name="Ren Q."/>
            <person name="Seshadri R."/>
            <person name="Elbourne L."/>
            <person name="Hassan K.A."/>
            <person name="Durkin A."/>
            <person name="Radune D."/>
            <person name="Mohamoud Y."/>
            <person name="Shay R."/>
            <person name="Jin S."/>
            <person name="Zhang X."/>
            <person name="Lucey K."/>
            <person name="Ballor N.R."/>
            <person name="Ottesen E."/>
            <person name="Rosenthal R."/>
            <person name="Allen A."/>
            <person name="Leadbetter J.R."/>
            <person name="Paulsen I.T."/>
        </authorList>
    </citation>
    <scope>NUCLEOTIDE SEQUENCE [LARGE SCALE GENOMIC DNA]</scope>
    <source>
        <strain evidence="3">ATCC BAA-888 / DSM 13862 / ZAS-9</strain>
    </source>
</reference>
<dbReference type="OrthoDB" id="9806505at2"/>
<dbReference type="Proteomes" id="UP000009222">
    <property type="component" value="Chromosome"/>
</dbReference>
<evidence type="ECO:0000313" key="2">
    <source>
        <dbReference type="EMBL" id="AEF81190.1"/>
    </source>
</evidence>
<dbReference type="InterPro" id="IPR008254">
    <property type="entry name" value="Flavodoxin/NO_synth"/>
</dbReference>
<feature type="domain" description="Flavodoxin-like" evidence="1">
    <location>
        <begin position="3"/>
        <end position="158"/>
    </location>
</feature>
<dbReference type="AlphaFoldDB" id="F5YBP7"/>
<dbReference type="eggNOG" id="COG0716">
    <property type="taxonomic scope" value="Bacteria"/>
</dbReference>
<evidence type="ECO:0000259" key="1">
    <source>
        <dbReference type="PROSITE" id="PS50902"/>
    </source>
</evidence>
<dbReference type="EMBL" id="CP001841">
    <property type="protein sequence ID" value="AEF81190.1"/>
    <property type="molecule type" value="Genomic_DNA"/>
</dbReference>
<accession>F5YBP7</accession>
<dbReference type="Pfam" id="PF12682">
    <property type="entry name" value="Flavodoxin_4"/>
    <property type="match status" value="1"/>
</dbReference>
<dbReference type="GO" id="GO:0010181">
    <property type="term" value="F:FMN binding"/>
    <property type="evidence" value="ECO:0007669"/>
    <property type="project" value="InterPro"/>
</dbReference>
<keyword evidence="3" id="KW-1185">Reference proteome</keyword>